<accession>A0A372MJ65</accession>
<evidence type="ECO:0000313" key="1">
    <source>
        <dbReference type="EMBL" id="RFU95356.1"/>
    </source>
</evidence>
<organism evidence="1 2">
    <name type="scientific">Sphaerochaeta halotolerans</name>
    <dbReference type="NCBI Taxonomy" id="2293840"/>
    <lineage>
        <taxon>Bacteria</taxon>
        <taxon>Pseudomonadati</taxon>
        <taxon>Spirochaetota</taxon>
        <taxon>Spirochaetia</taxon>
        <taxon>Spirochaetales</taxon>
        <taxon>Sphaerochaetaceae</taxon>
        <taxon>Sphaerochaeta</taxon>
    </lineage>
</organism>
<reference evidence="1 2" key="2">
    <citation type="submission" date="2018-09" db="EMBL/GenBank/DDBJ databases">
        <title>Genome of Sphaerochaeta halotolerans strain 4-11.</title>
        <authorList>
            <person name="Nazina T.N."/>
            <person name="Sokolova D.S."/>
        </authorList>
    </citation>
    <scope>NUCLEOTIDE SEQUENCE [LARGE SCALE GENOMIC DNA]</scope>
    <source>
        <strain evidence="1 2">4-11</strain>
    </source>
</reference>
<sequence>MAGNVSKNARREGAKAMTSRWGGAIKMKAVFENGKLRHVAYCEKSGNTARKPKDLM</sequence>
<gene>
    <name evidence="1" type="ORF">DYP60_04890</name>
</gene>
<evidence type="ECO:0000313" key="2">
    <source>
        <dbReference type="Proteomes" id="UP000264002"/>
    </source>
</evidence>
<name>A0A372MJ65_9SPIR</name>
<dbReference type="EMBL" id="QUWK01000004">
    <property type="protein sequence ID" value="RFU95356.1"/>
    <property type="molecule type" value="Genomic_DNA"/>
</dbReference>
<keyword evidence="2" id="KW-1185">Reference proteome</keyword>
<dbReference type="AlphaFoldDB" id="A0A372MJ65"/>
<reference evidence="2" key="1">
    <citation type="submission" date="2018-08" db="EMBL/GenBank/DDBJ databases">
        <authorList>
            <person name="Grouzdev D.S."/>
            <person name="Krutkina M.S."/>
        </authorList>
    </citation>
    <scope>NUCLEOTIDE SEQUENCE [LARGE SCALE GENOMIC DNA]</scope>
    <source>
        <strain evidence="2">4-11</strain>
    </source>
</reference>
<protein>
    <submittedName>
        <fullName evidence="1">Uncharacterized protein</fullName>
    </submittedName>
</protein>
<dbReference type="RefSeq" id="WP_117329766.1">
    <property type="nucleotide sequence ID" value="NZ_QUWK01000004.1"/>
</dbReference>
<dbReference type="Proteomes" id="UP000264002">
    <property type="component" value="Unassembled WGS sequence"/>
</dbReference>
<proteinExistence type="predicted"/>
<comment type="caution">
    <text evidence="1">The sequence shown here is derived from an EMBL/GenBank/DDBJ whole genome shotgun (WGS) entry which is preliminary data.</text>
</comment>